<sequence>MQDGARLRKGGALYGSALLVPYMWCGGEFPTRGRLHNWPLPNSMTCRSTQPFNTAPLFYHICAPKPQQTKLQPPQLPPPPARLETLERHTPPGAKVAIPWGAIAGPKPVRNLAPHQPITARSSRKPGKRASQSIAYPHPSANGCSTHDKKPACQTHCHARVAPT</sequence>
<dbReference type="EMBL" id="JAHHUM010003039">
    <property type="protein sequence ID" value="KAK5598605.1"/>
    <property type="molecule type" value="Genomic_DNA"/>
</dbReference>
<comment type="caution">
    <text evidence="2">The sequence shown here is derived from an EMBL/GenBank/DDBJ whole genome shotgun (WGS) entry which is preliminary data.</text>
</comment>
<dbReference type="Proteomes" id="UP001311232">
    <property type="component" value="Unassembled WGS sequence"/>
</dbReference>
<keyword evidence="3" id="KW-1185">Reference proteome</keyword>
<name>A0AAV9QQ47_9TELE</name>
<dbReference type="AlphaFoldDB" id="A0AAV9QQ47"/>
<accession>A0AAV9QQ47</accession>
<protein>
    <submittedName>
        <fullName evidence="2">Uncharacterized protein</fullName>
    </submittedName>
</protein>
<feature type="region of interest" description="Disordered" evidence="1">
    <location>
        <begin position="105"/>
        <end position="151"/>
    </location>
</feature>
<gene>
    <name evidence="2" type="ORF">CRENBAI_007364</name>
</gene>
<organism evidence="2 3">
    <name type="scientific">Crenichthys baileyi</name>
    <name type="common">White River springfish</name>
    <dbReference type="NCBI Taxonomy" id="28760"/>
    <lineage>
        <taxon>Eukaryota</taxon>
        <taxon>Metazoa</taxon>
        <taxon>Chordata</taxon>
        <taxon>Craniata</taxon>
        <taxon>Vertebrata</taxon>
        <taxon>Euteleostomi</taxon>
        <taxon>Actinopterygii</taxon>
        <taxon>Neopterygii</taxon>
        <taxon>Teleostei</taxon>
        <taxon>Neoteleostei</taxon>
        <taxon>Acanthomorphata</taxon>
        <taxon>Ovalentaria</taxon>
        <taxon>Atherinomorphae</taxon>
        <taxon>Cyprinodontiformes</taxon>
        <taxon>Goodeidae</taxon>
        <taxon>Crenichthys</taxon>
    </lineage>
</organism>
<evidence type="ECO:0000313" key="2">
    <source>
        <dbReference type="EMBL" id="KAK5598605.1"/>
    </source>
</evidence>
<reference evidence="2 3" key="1">
    <citation type="submission" date="2021-06" db="EMBL/GenBank/DDBJ databases">
        <authorList>
            <person name="Palmer J.M."/>
        </authorList>
    </citation>
    <scope>NUCLEOTIDE SEQUENCE [LARGE SCALE GENOMIC DNA]</scope>
    <source>
        <strain evidence="2 3">MEX-2019</strain>
        <tissue evidence="2">Muscle</tissue>
    </source>
</reference>
<proteinExistence type="predicted"/>
<evidence type="ECO:0000256" key="1">
    <source>
        <dbReference type="SAM" id="MobiDB-lite"/>
    </source>
</evidence>
<evidence type="ECO:0000313" key="3">
    <source>
        <dbReference type="Proteomes" id="UP001311232"/>
    </source>
</evidence>